<evidence type="ECO:0000256" key="1">
    <source>
        <dbReference type="ARBA" id="ARBA00010139"/>
    </source>
</evidence>
<dbReference type="Pfam" id="PF00743">
    <property type="entry name" value="FMO-like"/>
    <property type="match status" value="1"/>
</dbReference>
<dbReference type="InterPro" id="IPR051209">
    <property type="entry name" value="FAD-bind_Monooxygenase_sf"/>
</dbReference>
<reference evidence="5 6" key="1">
    <citation type="journal article" date="2014" name="Appl. Environ. Microbiol.">
        <title>Insights into the Microbial Degradation of Rubber and Gutta-Percha by Analysis of the Complete Genome of Nocardia nova SH22a.</title>
        <authorList>
            <person name="Luo Q."/>
            <person name="Hiessl S."/>
            <person name="Poehlein A."/>
            <person name="Daniel R."/>
            <person name="Steinbuchel A."/>
        </authorList>
    </citation>
    <scope>NUCLEOTIDE SEQUENCE [LARGE SCALE GENOMIC DNA]</scope>
    <source>
        <strain evidence="5">SH22a</strain>
    </source>
</reference>
<evidence type="ECO:0000256" key="4">
    <source>
        <dbReference type="ARBA" id="ARBA00023002"/>
    </source>
</evidence>
<keyword evidence="6" id="KW-1185">Reference proteome</keyword>
<sequence>MRNSRQPSIAIIGSGFSGLGLAIRLKQAGFTELTIFEKADDVGGVWRDNTYPGAACDAPSHLYSYSFEPNPNWSRRFAGQPEILDYLRHCARKYDIRRHVRTGAEVTAADFDLAADAWTLTLADGQTATADILVSACGQLSRPAYPDLPGMDGFAGTVFHSARWDHDHVFDGRDVAVIGNGASAIQFVPHVAERARSLTVFQRQAHWISPKPDYGYPRLRKFVNRRIPVVQKLSRLSVFVWFEGVLNPMLVSPLGRRILSWPVRAWCRSNLRRIDDPELRARLLPSYEVGCNRILTSNDYYDTLNRANVGLTVNPIERVEPGGLVTADGTVHRADTIILATGFRSHDFVAPIRITGLGAADLSTVWRDRPHAYLGLTVPGFPNFFLMYGPNTNVGSGSIVHMLESQMNYIVGAARQLRRTGYLEVHPRVLERFDDAVQQRLATTVWNTGGCNSWYLAKTAAGPANTNNWPGSMLGYRLRTRRIRMGDYRTVPRVGPEVARDVQEVAGE</sequence>
<keyword evidence="5" id="KW-0503">Monooxygenase</keyword>
<dbReference type="EMBL" id="CP006850">
    <property type="protein sequence ID" value="AHH19579.1"/>
    <property type="molecule type" value="Genomic_DNA"/>
</dbReference>
<proteinExistence type="inferred from homology"/>
<dbReference type="KEGG" id="nno:NONO_c47950"/>
<comment type="similarity">
    <text evidence="1">Belongs to the FAD-binding monooxygenase family.</text>
</comment>
<name>W5TK84_9NOCA</name>
<evidence type="ECO:0000256" key="3">
    <source>
        <dbReference type="ARBA" id="ARBA00022827"/>
    </source>
</evidence>
<keyword evidence="3" id="KW-0274">FAD</keyword>
<keyword evidence="4" id="KW-0560">Oxidoreductase</keyword>
<dbReference type="AlphaFoldDB" id="W5TK84"/>
<keyword evidence="2" id="KW-0285">Flavoprotein</keyword>
<dbReference type="Gene3D" id="3.50.50.60">
    <property type="entry name" value="FAD/NAD(P)-binding domain"/>
    <property type="match status" value="2"/>
</dbReference>
<dbReference type="Proteomes" id="UP000019150">
    <property type="component" value="Chromosome"/>
</dbReference>
<dbReference type="InterPro" id="IPR036188">
    <property type="entry name" value="FAD/NAD-bd_sf"/>
</dbReference>
<dbReference type="SUPFAM" id="SSF51905">
    <property type="entry name" value="FAD/NAD(P)-binding domain"/>
    <property type="match status" value="2"/>
</dbReference>
<dbReference type="PANTHER" id="PTHR42877">
    <property type="entry name" value="L-ORNITHINE N(5)-MONOOXYGENASE-RELATED"/>
    <property type="match status" value="1"/>
</dbReference>
<dbReference type="GO" id="GO:0004499">
    <property type="term" value="F:N,N-dimethylaniline monooxygenase activity"/>
    <property type="evidence" value="ECO:0007669"/>
    <property type="project" value="InterPro"/>
</dbReference>
<evidence type="ECO:0000313" key="5">
    <source>
        <dbReference type="EMBL" id="AHH19579.1"/>
    </source>
</evidence>
<protein>
    <submittedName>
        <fullName evidence="5">Putative FAD-binding monooxygenase</fullName>
    </submittedName>
</protein>
<dbReference type="RefSeq" id="WP_025350975.1">
    <property type="nucleotide sequence ID" value="NZ_CP006850.1"/>
</dbReference>
<dbReference type="PATRIC" id="fig|1415166.3.peg.4938"/>
<evidence type="ECO:0000256" key="2">
    <source>
        <dbReference type="ARBA" id="ARBA00022630"/>
    </source>
</evidence>
<dbReference type="OrthoDB" id="5168853at2"/>
<organism evidence="5 6">
    <name type="scientific">Nocardia nova SH22a</name>
    <dbReference type="NCBI Taxonomy" id="1415166"/>
    <lineage>
        <taxon>Bacteria</taxon>
        <taxon>Bacillati</taxon>
        <taxon>Actinomycetota</taxon>
        <taxon>Actinomycetes</taxon>
        <taxon>Mycobacteriales</taxon>
        <taxon>Nocardiaceae</taxon>
        <taxon>Nocardia</taxon>
    </lineage>
</organism>
<dbReference type="InterPro" id="IPR020946">
    <property type="entry name" value="Flavin_mOase-like"/>
</dbReference>
<dbReference type="GO" id="GO:0050660">
    <property type="term" value="F:flavin adenine dinucleotide binding"/>
    <property type="evidence" value="ECO:0007669"/>
    <property type="project" value="InterPro"/>
</dbReference>
<dbReference type="HOGENOM" id="CLU_006937_7_1_11"/>
<evidence type="ECO:0000313" key="6">
    <source>
        <dbReference type="Proteomes" id="UP000019150"/>
    </source>
</evidence>
<dbReference type="GO" id="GO:0050661">
    <property type="term" value="F:NADP binding"/>
    <property type="evidence" value="ECO:0007669"/>
    <property type="project" value="InterPro"/>
</dbReference>
<accession>W5TK84</accession>
<dbReference type="PRINTS" id="PR00419">
    <property type="entry name" value="ADXRDTASE"/>
</dbReference>
<dbReference type="PANTHER" id="PTHR42877:SF4">
    <property type="entry name" value="FAD_NAD(P)-BINDING DOMAIN-CONTAINING PROTEIN-RELATED"/>
    <property type="match status" value="1"/>
</dbReference>
<gene>
    <name evidence="5" type="ORF">NONO_c47950</name>
</gene>
<dbReference type="STRING" id="1415166.NONO_c47950"/>
<dbReference type="eggNOG" id="COG2072">
    <property type="taxonomic scope" value="Bacteria"/>
</dbReference>